<dbReference type="InterPro" id="IPR011067">
    <property type="entry name" value="Plasmid_toxin/cell-grow_inhib"/>
</dbReference>
<reference evidence="2 3" key="1">
    <citation type="submission" date="2018-09" db="EMBL/GenBank/DDBJ databases">
        <title>Draft genome sequences of Legionella taurinensis isolated from water samples.</title>
        <authorList>
            <person name="Chakeri A."/>
            <person name="Allerberger F."/>
            <person name="Kundi M."/>
            <person name="Ruppitsch W."/>
            <person name="Schmid D."/>
        </authorList>
    </citation>
    <scope>NUCLEOTIDE SEQUENCE [LARGE SCALE GENOMIC DNA]</scope>
    <source>
        <strain evidence="2 3">4570-18-6</strain>
    </source>
</reference>
<comment type="caution">
    <text evidence="2">The sequence shown here is derived from an EMBL/GenBank/DDBJ whole genome shotgun (WGS) entry which is preliminary data.</text>
</comment>
<dbReference type="PANTHER" id="PTHR33988:SF2">
    <property type="entry name" value="ENDORIBONUCLEASE MAZF"/>
    <property type="match status" value="1"/>
</dbReference>
<dbReference type="PANTHER" id="PTHR33988">
    <property type="entry name" value="ENDORIBONUCLEASE MAZF-RELATED"/>
    <property type="match status" value="1"/>
</dbReference>
<evidence type="ECO:0000313" key="2">
    <source>
        <dbReference type="EMBL" id="RJT46651.1"/>
    </source>
</evidence>
<dbReference type="GeneID" id="48946414"/>
<dbReference type="InterPro" id="IPR003477">
    <property type="entry name" value="PemK-like"/>
</dbReference>
<dbReference type="GO" id="GO:0016787">
    <property type="term" value="F:hydrolase activity"/>
    <property type="evidence" value="ECO:0007669"/>
    <property type="project" value="UniProtKB-KW"/>
</dbReference>
<organism evidence="2 3">
    <name type="scientific">Legionella taurinensis</name>
    <dbReference type="NCBI Taxonomy" id="70611"/>
    <lineage>
        <taxon>Bacteria</taxon>
        <taxon>Pseudomonadati</taxon>
        <taxon>Pseudomonadota</taxon>
        <taxon>Gammaproteobacteria</taxon>
        <taxon>Legionellales</taxon>
        <taxon>Legionellaceae</taxon>
        <taxon>Legionella</taxon>
    </lineage>
</organism>
<evidence type="ECO:0000256" key="1">
    <source>
        <dbReference type="PIRNR" id="PIRNR033490"/>
    </source>
</evidence>
<dbReference type="GO" id="GO:0016075">
    <property type="term" value="P:rRNA catabolic process"/>
    <property type="evidence" value="ECO:0007669"/>
    <property type="project" value="TreeGrafter"/>
</dbReference>
<proteinExistence type="inferred from homology"/>
<comment type="similarity">
    <text evidence="1">Belongs to the PemK/MazF family.</text>
</comment>
<dbReference type="GO" id="GO:0003677">
    <property type="term" value="F:DNA binding"/>
    <property type="evidence" value="ECO:0007669"/>
    <property type="project" value="InterPro"/>
</dbReference>
<name>A0A3A5LXF5_9GAMM</name>
<accession>A0A3A5LXF5</accession>
<keyword evidence="1" id="KW-0378">Hydrolase</keyword>
<keyword evidence="1" id="KW-0255">Endonuclease</keyword>
<dbReference type="Pfam" id="PF02452">
    <property type="entry name" value="PemK_toxin"/>
    <property type="match status" value="1"/>
</dbReference>
<keyword evidence="1" id="KW-0540">Nuclease</keyword>
<dbReference type="RefSeq" id="WP_115300428.1">
    <property type="nucleotide sequence ID" value="NZ_CAAAIR010000009.1"/>
</dbReference>
<comment type="function">
    <text evidence="1">Toxic component of a type II toxin-antitoxin (TA) system.</text>
</comment>
<dbReference type="SUPFAM" id="SSF50118">
    <property type="entry name" value="Cell growth inhibitor/plasmid maintenance toxic component"/>
    <property type="match status" value="1"/>
</dbReference>
<gene>
    <name evidence="2" type="ORF">D6J04_08925</name>
</gene>
<dbReference type="EMBL" id="QZWB01000008">
    <property type="protein sequence ID" value="RJT46651.1"/>
    <property type="molecule type" value="Genomic_DNA"/>
</dbReference>
<dbReference type="AlphaFoldDB" id="A0A3A5LXF5"/>
<dbReference type="EC" id="3.1.-.-" evidence="1"/>
<dbReference type="PIRSF" id="PIRSF033490">
    <property type="entry name" value="MazF"/>
    <property type="match status" value="1"/>
</dbReference>
<dbReference type="Gene3D" id="2.30.30.110">
    <property type="match status" value="1"/>
</dbReference>
<dbReference type="GO" id="GO:0004521">
    <property type="term" value="F:RNA endonuclease activity"/>
    <property type="evidence" value="ECO:0007669"/>
    <property type="project" value="TreeGrafter"/>
</dbReference>
<protein>
    <recommendedName>
        <fullName evidence="1">mRNA interferase</fullName>
        <ecNumber evidence="1">3.1.-.-</ecNumber>
    </recommendedName>
</protein>
<evidence type="ECO:0000313" key="3">
    <source>
        <dbReference type="Proteomes" id="UP000270757"/>
    </source>
</evidence>
<sequence length="106" mass="11526">MNRGDIYWIDLNPTTGSEINKQRPCVLVGATPINQARHTVVVVPLSTSAKARPPITILVSCLNKQVTAVCDQIRTVDKSRLKGFVGALSDKDLNSLDDGLRQVLSL</sequence>
<dbReference type="GO" id="GO:0006402">
    <property type="term" value="P:mRNA catabolic process"/>
    <property type="evidence" value="ECO:0007669"/>
    <property type="project" value="TreeGrafter"/>
</dbReference>
<dbReference type="Proteomes" id="UP000270757">
    <property type="component" value="Unassembled WGS sequence"/>
</dbReference>